<keyword evidence="3" id="KW-1185">Reference proteome</keyword>
<evidence type="ECO:0000313" key="2">
    <source>
        <dbReference type="EMBL" id="KRK60417.1"/>
    </source>
</evidence>
<evidence type="ECO:0000259" key="1">
    <source>
        <dbReference type="Pfam" id="PF02384"/>
    </source>
</evidence>
<dbReference type="SUPFAM" id="SSF53335">
    <property type="entry name" value="S-adenosyl-L-methionine-dependent methyltransferases"/>
    <property type="match status" value="1"/>
</dbReference>
<proteinExistence type="predicted"/>
<dbReference type="Proteomes" id="UP000051883">
    <property type="component" value="Unassembled WGS sequence"/>
</dbReference>
<organism evidence="2 3">
    <name type="scientific">Limosilactobacillus antri DSM 16041</name>
    <dbReference type="NCBI Taxonomy" id="525309"/>
    <lineage>
        <taxon>Bacteria</taxon>
        <taxon>Bacillati</taxon>
        <taxon>Bacillota</taxon>
        <taxon>Bacilli</taxon>
        <taxon>Lactobacillales</taxon>
        <taxon>Lactobacillaceae</taxon>
        <taxon>Limosilactobacillus</taxon>
    </lineage>
</organism>
<sequence length="225" mass="26313">MMNNVQFDVKTVNNLLGIDDSFKAPKRMMEAMLNNDERPELFKKFLRVSANLDFDWFHEYFEDEQAERKSKKQDFTPNSIAQVLNNLVDSEQAPNTYYEVAAGTGGILIKRWLDDRTHDRIGNPLSNKTALRFLSVFTYDPRAYWYQVEELSDRAIPFLIFNMAIRGMNGVAIQCDSLTREAKDVYFIRNNTSDFMKFSEVIKCPHEDVIRKEFNISEWVDSFGN</sequence>
<name>A0ABR5P1P4_9LACO</name>
<feature type="domain" description="DNA methylase adenine-specific" evidence="1">
    <location>
        <begin position="58"/>
        <end position="111"/>
    </location>
</feature>
<dbReference type="InterPro" id="IPR029063">
    <property type="entry name" value="SAM-dependent_MTases_sf"/>
</dbReference>
<dbReference type="Pfam" id="PF02384">
    <property type="entry name" value="N6_Mtase"/>
    <property type="match status" value="1"/>
</dbReference>
<evidence type="ECO:0000313" key="3">
    <source>
        <dbReference type="Proteomes" id="UP000051883"/>
    </source>
</evidence>
<gene>
    <name evidence="2" type="ORF">FC31_GL001483</name>
</gene>
<protein>
    <submittedName>
        <fullName evidence="2">Phage protein</fullName>
    </submittedName>
</protein>
<dbReference type="EMBL" id="AZDK01000004">
    <property type="protein sequence ID" value="KRK60417.1"/>
    <property type="molecule type" value="Genomic_DNA"/>
</dbReference>
<dbReference type="InterPro" id="IPR003356">
    <property type="entry name" value="DNA_methylase_A-5"/>
</dbReference>
<reference evidence="2 3" key="1">
    <citation type="journal article" date="2015" name="Genome Announc.">
        <title>Expanding the biotechnology potential of lactobacilli through comparative genomics of 213 strains and associated genera.</title>
        <authorList>
            <person name="Sun Z."/>
            <person name="Harris H.M."/>
            <person name="McCann A."/>
            <person name="Guo C."/>
            <person name="Argimon S."/>
            <person name="Zhang W."/>
            <person name="Yang X."/>
            <person name="Jeffery I.B."/>
            <person name="Cooney J.C."/>
            <person name="Kagawa T.F."/>
            <person name="Liu W."/>
            <person name="Song Y."/>
            <person name="Salvetti E."/>
            <person name="Wrobel A."/>
            <person name="Rasinkangas P."/>
            <person name="Parkhill J."/>
            <person name="Rea M.C."/>
            <person name="O'Sullivan O."/>
            <person name="Ritari J."/>
            <person name="Douillard F.P."/>
            <person name="Paul Ross R."/>
            <person name="Yang R."/>
            <person name="Briner A.E."/>
            <person name="Felis G.E."/>
            <person name="de Vos W.M."/>
            <person name="Barrangou R."/>
            <person name="Klaenhammer T.R."/>
            <person name="Caufield P.W."/>
            <person name="Cui Y."/>
            <person name="Zhang H."/>
            <person name="O'Toole P.W."/>
        </authorList>
    </citation>
    <scope>NUCLEOTIDE SEQUENCE [LARGE SCALE GENOMIC DNA]</scope>
    <source>
        <strain evidence="2 3">DSM 16041</strain>
    </source>
</reference>
<accession>A0ABR5P1P4</accession>
<dbReference type="Gene3D" id="3.40.50.150">
    <property type="entry name" value="Vaccinia Virus protein VP39"/>
    <property type="match status" value="1"/>
</dbReference>
<comment type="caution">
    <text evidence="2">The sequence shown here is derived from an EMBL/GenBank/DDBJ whole genome shotgun (WGS) entry which is preliminary data.</text>
</comment>